<reference evidence="2 3" key="1">
    <citation type="submission" date="2016-07" db="EMBL/GenBank/DDBJ databases">
        <title>Caryophanon latum genome sequencing.</title>
        <authorList>
            <person name="Verma A."/>
            <person name="Pal Y."/>
            <person name="Krishnamurthi S."/>
        </authorList>
    </citation>
    <scope>NUCLEOTIDE SEQUENCE [LARGE SCALE GENOMIC DNA]</scope>
    <source>
        <strain evidence="2 3">DSM 14151</strain>
    </source>
</reference>
<accession>A0A1C0YZ71</accession>
<dbReference type="Gene3D" id="3.40.1580.10">
    <property type="entry name" value="SMI1/KNR4-like"/>
    <property type="match status" value="1"/>
</dbReference>
<evidence type="ECO:0000313" key="3">
    <source>
        <dbReference type="Proteomes" id="UP000093482"/>
    </source>
</evidence>
<evidence type="ECO:0000259" key="1">
    <source>
        <dbReference type="SMART" id="SM00860"/>
    </source>
</evidence>
<dbReference type="EMBL" id="MATO01000015">
    <property type="protein sequence ID" value="OCS92494.1"/>
    <property type="molecule type" value="Genomic_DNA"/>
</dbReference>
<dbReference type="AlphaFoldDB" id="A0A1C0YZ71"/>
<dbReference type="Proteomes" id="UP000093482">
    <property type="component" value="Unassembled WGS sequence"/>
</dbReference>
<dbReference type="SMART" id="SM00860">
    <property type="entry name" value="SMI1_KNR4"/>
    <property type="match status" value="1"/>
</dbReference>
<organism evidence="2 3">
    <name type="scientific">Caryophanon latum</name>
    <dbReference type="NCBI Taxonomy" id="33977"/>
    <lineage>
        <taxon>Bacteria</taxon>
        <taxon>Bacillati</taxon>
        <taxon>Bacillota</taxon>
        <taxon>Bacilli</taxon>
        <taxon>Bacillales</taxon>
        <taxon>Caryophanaceae</taxon>
        <taxon>Caryophanon</taxon>
    </lineage>
</organism>
<keyword evidence="3" id="KW-1185">Reference proteome</keyword>
<proteinExistence type="predicted"/>
<dbReference type="RefSeq" id="WP_066462291.1">
    <property type="nucleotide sequence ID" value="NZ_MATO01000015.1"/>
</dbReference>
<dbReference type="SUPFAM" id="SSF160631">
    <property type="entry name" value="SMI1/KNR4-like"/>
    <property type="match status" value="1"/>
</dbReference>
<comment type="caution">
    <text evidence="2">The sequence shown here is derived from an EMBL/GenBank/DDBJ whole genome shotgun (WGS) entry which is preliminary data.</text>
</comment>
<dbReference type="InterPro" id="IPR037883">
    <property type="entry name" value="Knr4/Smi1-like_sf"/>
</dbReference>
<feature type="domain" description="Knr4/Smi1-like" evidence="1">
    <location>
        <begin position="17"/>
        <end position="127"/>
    </location>
</feature>
<gene>
    <name evidence="2" type="ORF">A6K76_06305</name>
</gene>
<dbReference type="InterPro" id="IPR018958">
    <property type="entry name" value="Knr4/Smi1-like_dom"/>
</dbReference>
<dbReference type="OrthoDB" id="7875953at2"/>
<sequence length="131" mass="14951">MKLKQLFQNKKVLFTGGVELSEVEKAEKELSVSFPEDYKELLIEYGAISVGSHEISALGVEGDLNVVELTKEEREFAPNNELQEYIVIQNLGIEGLLIVLDSEGNVYEYVNGKFKKIYKDFYSYLKMEICV</sequence>
<protein>
    <recommendedName>
        <fullName evidence="1">Knr4/Smi1-like domain-containing protein</fullName>
    </recommendedName>
</protein>
<name>A0A1C0YZ71_9BACL</name>
<evidence type="ECO:0000313" key="2">
    <source>
        <dbReference type="EMBL" id="OCS92494.1"/>
    </source>
</evidence>
<dbReference type="Pfam" id="PF14567">
    <property type="entry name" value="SUKH_5"/>
    <property type="match status" value="1"/>
</dbReference>